<proteinExistence type="predicted"/>
<dbReference type="AlphaFoldDB" id="A0A0B2VFD4"/>
<dbReference type="EMBL" id="JPKZ01001758">
    <property type="protein sequence ID" value="KHN80179.1"/>
    <property type="molecule type" value="Genomic_DNA"/>
</dbReference>
<sequence length="117" mass="13064">MDSAHSSKVEAVCPNPTVALPTIHISPSLSIAQLSADLPQVQPGLPFFHEHDEEALKQYYLPSAPSSECSSDLSQRNIIQRRVRMLKRRAETYYSGRSTAKKIFGSQNFSYQTNGHD</sequence>
<dbReference type="Proteomes" id="UP000031036">
    <property type="component" value="Unassembled WGS sequence"/>
</dbReference>
<keyword evidence="2" id="KW-1185">Reference proteome</keyword>
<evidence type="ECO:0000313" key="1">
    <source>
        <dbReference type="EMBL" id="KHN80179.1"/>
    </source>
</evidence>
<comment type="caution">
    <text evidence="1">The sequence shown here is derived from an EMBL/GenBank/DDBJ whole genome shotgun (WGS) entry which is preliminary data.</text>
</comment>
<organism evidence="1 2">
    <name type="scientific">Toxocara canis</name>
    <name type="common">Canine roundworm</name>
    <dbReference type="NCBI Taxonomy" id="6265"/>
    <lineage>
        <taxon>Eukaryota</taxon>
        <taxon>Metazoa</taxon>
        <taxon>Ecdysozoa</taxon>
        <taxon>Nematoda</taxon>
        <taxon>Chromadorea</taxon>
        <taxon>Rhabditida</taxon>
        <taxon>Spirurina</taxon>
        <taxon>Ascaridomorpha</taxon>
        <taxon>Ascaridoidea</taxon>
        <taxon>Toxocaridae</taxon>
        <taxon>Toxocara</taxon>
    </lineage>
</organism>
<reference evidence="1 2" key="1">
    <citation type="submission" date="2014-11" db="EMBL/GenBank/DDBJ databases">
        <title>Genetic blueprint of the zoonotic pathogen Toxocara canis.</title>
        <authorList>
            <person name="Zhu X.-Q."/>
            <person name="Korhonen P.K."/>
            <person name="Cai H."/>
            <person name="Young N.D."/>
            <person name="Nejsum P."/>
            <person name="von Samson-Himmelstjerna G."/>
            <person name="Boag P.R."/>
            <person name="Tan P."/>
            <person name="Li Q."/>
            <person name="Min J."/>
            <person name="Yang Y."/>
            <person name="Wang X."/>
            <person name="Fang X."/>
            <person name="Hall R.S."/>
            <person name="Hofmann A."/>
            <person name="Sternberg P.W."/>
            <person name="Jex A.R."/>
            <person name="Gasser R.B."/>
        </authorList>
    </citation>
    <scope>NUCLEOTIDE SEQUENCE [LARGE SCALE GENOMIC DNA]</scope>
    <source>
        <strain evidence="1">PN_DK_2014</strain>
    </source>
</reference>
<dbReference type="OrthoDB" id="10545305at2759"/>
<gene>
    <name evidence="1" type="ORF">Tcan_16973</name>
</gene>
<protein>
    <submittedName>
        <fullName evidence="1">Uncharacterized protein</fullName>
    </submittedName>
</protein>
<evidence type="ECO:0000313" key="2">
    <source>
        <dbReference type="Proteomes" id="UP000031036"/>
    </source>
</evidence>
<name>A0A0B2VFD4_TOXCA</name>
<accession>A0A0B2VFD4</accession>